<dbReference type="InterPro" id="IPR003819">
    <property type="entry name" value="TauD/TfdA-like"/>
</dbReference>
<dbReference type="InterPro" id="IPR042098">
    <property type="entry name" value="TauD-like_sf"/>
</dbReference>
<dbReference type="STRING" id="303698.A0A1V6T0S2"/>
<accession>A0A1V6T0S2</accession>
<keyword evidence="6" id="KW-0408">Iron</keyword>
<organism evidence="8 9">
    <name type="scientific">Penicillium steckii</name>
    <dbReference type="NCBI Taxonomy" id="303698"/>
    <lineage>
        <taxon>Eukaryota</taxon>
        <taxon>Fungi</taxon>
        <taxon>Dikarya</taxon>
        <taxon>Ascomycota</taxon>
        <taxon>Pezizomycotina</taxon>
        <taxon>Eurotiomycetes</taxon>
        <taxon>Eurotiomycetidae</taxon>
        <taxon>Eurotiales</taxon>
        <taxon>Aspergillaceae</taxon>
        <taxon>Penicillium</taxon>
    </lineage>
</organism>
<evidence type="ECO:0000256" key="4">
    <source>
        <dbReference type="ARBA" id="ARBA00022964"/>
    </source>
</evidence>
<dbReference type="GO" id="GO:0016706">
    <property type="term" value="F:2-oxoglutarate-dependent dioxygenase activity"/>
    <property type="evidence" value="ECO:0007669"/>
    <property type="project" value="TreeGrafter"/>
</dbReference>
<protein>
    <recommendedName>
        <fullName evidence="7">TauD/TfdA-like domain-containing protein</fullName>
    </recommendedName>
</protein>
<feature type="non-terminal residue" evidence="8">
    <location>
        <position position="88"/>
    </location>
</feature>
<proteinExistence type="inferred from homology"/>
<evidence type="ECO:0000256" key="1">
    <source>
        <dbReference type="ARBA" id="ARBA00001954"/>
    </source>
</evidence>
<evidence type="ECO:0000256" key="2">
    <source>
        <dbReference type="ARBA" id="ARBA00005896"/>
    </source>
</evidence>
<evidence type="ECO:0000256" key="3">
    <source>
        <dbReference type="ARBA" id="ARBA00022723"/>
    </source>
</evidence>
<dbReference type="SUPFAM" id="SSF51197">
    <property type="entry name" value="Clavaminate synthase-like"/>
    <property type="match status" value="1"/>
</dbReference>
<gene>
    <name evidence="8" type="ORF">PENSTE_c014G07971</name>
</gene>
<reference evidence="9" key="1">
    <citation type="journal article" date="2017" name="Nat. Microbiol.">
        <title>Global analysis of biosynthetic gene clusters reveals vast potential of secondary metabolite production in Penicillium species.</title>
        <authorList>
            <person name="Nielsen J.C."/>
            <person name="Grijseels S."/>
            <person name="Prigent S."/>
            <person name="Ji B."/>
            <person name="Dainat J."/>
            <person name="Nielsen K.F."/>
            <person name="Frisvad J.C."/>
            <person name="Workman M."/>
            <person name="Nielsen J."/>
        </authorList>
    </citation>
    <scope>NUCLEOTIDE SEQUENCE [LARGE SCALE GENOMIC DNA]</scope>
    <source>
        <strain evidence="9">IBT 24891</strain>
    </source>
</reference>
<dbReference type="PANTHER" id="PTHR30468">
    <property type="entry name" value="ALPHA-KETOGLUTARATE-DEPENDENT SULFONATE DIOXYGENASE"/>
    <property type="match status" value="1"/>
</dbReference>
<comment type="caution">
    <text evidence="8">The sequence shown here is derived from an EMBL/GenBank/DDBJ whole genome shotgun (WGS) entry which is preliminary data.</text>
</comment>
<dbReference type="Gene3D" id="3.60.130.10">
    <property type="entry name" value="Clavaminate synthase-like"/>
    <property type="match status" value="1"/>
</dbReference>
<name>A0A1V6T0S2_9EURO</name>
<dbReference type="InterPro" id="IPR051323">
    <property type="entry name" value="AtsK-like"/>
</dbReference>
<dbReference type="GO" id="GO:0005737">
    <property type="term" value="C:cytoplasm"/>
    <property type="evidence" value="ECO:0007669"/>
    <property type="project" value="TreeGrafter"/>
</dbReference>
<keyword evidence="3" id="KW-0479">Metal-binding</keyword>
<feature type="non-terminal residue" evidence="8">
    <location>
        <position position="1"/>
    </location>
</feature>
<dbReference type="GO" id="GO:0046872">
    <property type="term" value="F:metal ion binding"/>
    <property type="evidence" value="ECO:0007669"/>
    <property type="project" value="UniProtKB-KW"/>
</dbReference>
<dbReference type="OrthoDB" id="10257314at2759"/>
<evidence type="ECO:0000313" key="8">
    <source>
        <dbReference type="EMBL" id="OQE19958.1"/>
    </source>
</evidence>
<dbReference type="EMBL" id="MLKD01000014">
    <property type="protein sequence ID" value="OQE19958.1"/>
    <property type="molecule type" value="Genomic_DNA"/>
</dbReference>
<comment type="similarity">
    <text evidence="2">Belongs to the TfdA dioxygenase family.</text>
</comment>
<evidence type="ECO:0000256" key="6">
    <source>
        <dbReference type="ARBA" id="ARBA00023004"/>
    </source>
</evidence>
<evidence type="ECO:0000256" key="5">
    <source>
        <dbReference type="ARBA" id="ARBA00023002"/>
    </source>
</evidence>
<keyword evidence="4" id="KW-0223">Dioxygenase</keyword>
<keyword evidence="9" id="KW-1185">Reference proteome</keyword>
<dbReference type="Proteomes" id="UP000191285">
    <property type="component" value="Unassembled WGS sequence"/>
</dbReference>
<sequence>TRSIVGLKKEESDALLGFLLNHIGRGIDYQARIRWAPKTVVVWDNRVTAHSAIVDWVTGERRHLARITPQAERPYETPYVPEKEDVKR</sequence>
<keyword evidence="5" id="KW-0560">Oxidoreductase</keyword>
<feature type="domain" description="TauD/TfdA-like" evidence="7">
    <location>
        <begin position="2"/>
        <end position="68"/>
    </location>
</feature>
<evidence type="ECO:0000259" key="7">
    <source>
        <dbReference type="Pfam" id="PF02668"/>
    </source>
</evidence>
<dbReference type="PANTHER" id="PTHR30468:SF28">
    <property type="entry name" value="ALPHA-KETOGLUTARATE-DEPENDENT TAURINE DIOXYGENASE (AFU_ORTHOLOGUE AFUA_8G02210)-RELATED"/>
    <property type="match status" value="1"/>
</dbReference>
<dbReference type="Pfam" id="PF02668">
    <property type="entry name" value="TauD"/>
    <property type="match status" value="1"/>
</dbReference>
<evidence type="ECO:0000313" key="9">
    <source>
        <dbReference type="Proteomes" id="UP000191285"/>
    </source>
</evidence>
<dbReference type="AlphaFoldDB" id="A0A1V6T0S2"/>
<comment type="cofactor">
    <cofactor evidence="1">
        <name>Fe(2+)</name>
        <dbReference type="ChEBI" id="CHEBI:29033"/>
    </cofactor>
</comment>